<dbReference type="KEGG" id="nah:F5544_18735"/>
<dbReference type="EMBL" id="CP046172">
    <property type="protein sequence ID" value="QIS11618.1"/>
    <property type="molecule type" value="Genomic_DNA"/>
</dbReference>
<proteinExistence type="predicted"/>
<keyword evidence="1" id="KW-1133">Transmembrane helix</keyword>
<accession>A0A6G9YEK1</accession>
<feature type="transmembrane region" description="Helical" evidence="1">
    <location>
        <begin position="52"/>
        <end position="73"/>
    </location>
</feature>
<keyword evidence="3" id="KW-0808">Transferase</keyword>
<reference evidence="3 4" key="1">
    <citation type="journal article" date="2019" name="ACS Chem. Biol.">
        <title>Identification and Mobilization of a Cryptic Antibiotic Biosynthesis Gene Locus from a Human-Pathogenic Nocardia Isolate.</title>
        <authorList>
            <person name="Herisse M."/>
            <person name="Ishida K."/>
            <person name="Porter J.L."/>
            <person name="Howden B."/>
            <person name="Hertweck C."/>
            <person name="Stinear T.P."/>
            <person name="Pidot S.J."/>
        </authorList>
    </citation>
    <scope>NUCLEOTIDE SEQUENCE [LARGE SCALE GENOMIC DNA]</scope>
    <source>
        <strain evidence="3 4">AUSMDU00012717</strain>
    </source>
</reference>
<dbReference type="Pfam" id="PF01757">
    <property type="entry name" value="Acyl_transf_3"/>
    <property type="match status" value="1"/>
</dbReference>
<protein>
    <submittedName>
        <fullName evidence="3">Acyltransferase family protein</fullName>
    </submittedName>
</protein>
<dbReference type="GO" id="GO:0009103">
    <property type="term" value="P:lipopolysaccharide biosynthetic process"/>
    <property type="evidence" value="ECO:0007669"/>
    <property type="project" value="TreeGrafter"/>
</dbReference>
<evidence type="ECO:0000313" key="4">
    <source>
        <dbReference type="Proteomes" id="UP000503540"/>
    </source>
</evidence>
<feature type="transmembrane region" description="Helical" evidence="1">
    <location>
        <begin position="299"/>
        <end position="321"/>
    </location>
</feature>
<evidence type="ECO:0000313" key="3">
    <source>
        <dbReference type="EMBL" id="QIS11618.1"/>
    </source>
</evidence>
<keyword evidence="1" id="KW-0812">Transmembrane</keyword>
<dbReference type="InterPro" id="IPR002656">
    <property type="entry name" value="Acyl_transf_3_dom"/>
</dbReference>
<feature type="transmembrane region" description="Helical" evidence="1">
    <location>
        <begin position="212"/>
        <end position="232"/>
    </location>
</feature>
<dbReference type="PANTHER" id="PTHR23028:SF53">
    <property type="entry name" value="ACYL_TRANSF_3 DOMAIN-CONTAINING PROTEIN"/>
    <property type="match status" value="1"/>
</dbReference>
<sequence>MRATAKPAILRLDSLTGLRFPAALAVFAFHTALPELPLLRDAALQGDYYRAVSQAGGAGVTFFFVLSGFVIAWSARETDSPPAFWRRRFVKILPLYYITCALAVFVMHLHDFSLRKTVLYLAMLQVWVPDYPLNFAVNAPGWSLAAEGFFYLVFPALMLGLVRLHRRGLWIALAATLFVELAIPAVSGLLPMGGQRLTNEPAVSGVQYWFDYVFPPTRIPDFLVGMILARLVRFHQFPRIRFRLAIPTLIVGYLLALNIPVLYGQRVALIVPCALLITAAAQCDLAGAPSVLRARIPVLLGEISFAFYLIHFSVLHFLNVYLLHGPSDSPQAIAVYFLLALAITLPLSWLAFTWIELPLVRAWGGRTVRGFRGVETVSPATEHVGVR</sequence>
<keyword evidence="4" id="KW-1185">Reference proteome</keyword>
<feature type="transmembrane region" description="Helical" evidence="1">
    <location>
        <begin position="169"/>
        <end position="192"/>
    </location>
</feature>
<feature type="transmembrane region" description="Helical" evidence="1">
    <location>
        <begin position="269"/>
        <end position="287"/>
    </location>
</feature>
<dbReference type="InterPro" id="IPR050879">
    <property type="entry name" value="Acyltransferase_3"/>
</dbReference>
<gene>
    <name evidence="3" type="ORF">F5544_18735</name>
</gene>
<feature type="transmembrane region" description="Helical" evidence="1">
    <location>
        <begin position="12"/>
        <end position="32"/>
    </location>
</feature>
<keyword evidence="1" id="KW-0472">Membrane</keyword>
<dbReference type="GO" id="GO:0016020">
    <property type="term" value="C:membrane"/>
    <property type="evidence" value="ECO:0007669"/>
    <property type="project" value="TreeGrafter"/>
</dbReference>
<feature type="transmembrane region" description="Helical" evidence="1">
    <location>
        <begin position="142"/>
        <end position="162"/>
    </location>
</feature>
<dbReference type="PANTHER" id="PTHR23028">
    <property type="entry name" value="ACETYLTRANSFERASE"/>
    <property type="match status" value="1"/>
</dbReference>
<evidence type="ECO:0000256" key="1">
    <source>
        <dbReference type="SAM" id="Phobius"/>
    </source>
</evidence>
<dbReference type="GO" id="GO:0016747">
    <property type="term" value="F:acyltransferase activity, transferring groups other than amino-acyl groups"/>
    <property type="evidence" value="ECO:0007669"/>
    <property type="project" value="InterPro"/>
</dbReference>
<feature type="transmembrane region" description="Helical" evidence="1">
    <location>
        <begin position="93"/>
        <end position="110"/>
    </location>
</feature>
<feature type="transmembrane region" description="Helical" evidence="1">
    <location>
        <begin position="244"/>
        <end position="263"/>
    </location>
</feature>
<organism evidence="3 4">
    <name type="scientific">Nocardia arthritidis</name>
    <dbReference type="NCBI Taxonomy" id="228602"/>
    <lineage>
        <taxon>Bacteria</taxon>
        <taxon>Bacillati</taxon>
        <taxon>Actinomycetota</taxon>
        <taxon>Actinomycetes</taxon>
        <taxon>Mycobacteriales</taxon>
        <taxon>Nocardiaceae</taxon>
        <taxon>Nocardia</taxon>
    </lineage>
</organism>
<feature type="domain" description="Acyltransferase 3" evidence="2">
    <location>
        <begin position="14"/>
        <end position="351"/>
    </location>
</feature>
<dbReference type="AlphaFoldDB" id="A0A6G9YEK1"/>
<keyword evidence="3" id="KW-0012">Acyltransferase</keyword>
<evidence type="ECO:0000259" key="2">
    <source>
        <dbReference type="Pfam" id="PF01757"/>
    </source>
</evidence>
<dbReference type="RefSeq" id="WP_167474404.1">
    <property type="nucleotide sequence ID" value="NZ_CP046172.1"/>
</dbReference>
<feature type="transmembrane region" description="Helical" evidence="1">
    <location>
        <begin position="333"/>
        <end position="355"/>
    </location>
</feature>
<name>A0A6G9YEK1_9NOCA</name>
<dbReference type="Proteomes" id="UP000503540">
    <property type="component" value="Chromosome"/>
</dbReference>